<evidence type="ECO:0000313" key="2">
    <source>
        <dbReference type="Proteomes" id="UP000244081"/>
    </source>
</evidence>
<proteinExistence type="predicted"/>
<comment type="caution">
    <text evidence="1">The sequence shown here is derived from an EMBL/GenBank/DDBJ whole genome shotgun (WGS) entry which is preliminary data.</text>
</comment>
<reference evidence="1 2" key="1">
    <citation type="submission" date="2018-04" db="EMBL/GenBank/DDBJ databases">
        <title>Genomic Encyclopedia of Archaeal and Bacterial Type Strains, Phase II (KMG-II): from individual species to whole genera.</title>
        <authorList>
            <person name="Goeker M."/>
        </authorList>
    </citation>
    <scope>NUCLEOTIDE SEQUENCE [LARGE SCALE GENOMIC DNA]</scope>
    <source>
        <strain evidence="1 2">DSM 23382</strain>
    </source>
</reference>
<sequence length="243" mass="26789">MRFSHLVFFEAPAGAQADDTQARAGEREIDAVRDCLAAIPGLTRALIYTPARASDLFTDDPGAPCFGFQLCYDEIEALEAAALAGGALHDLSTGAASIRLSETGLAGATVRHQAMLTRHFPVAQPRALPAVHCSFAVHYPGPAADENAWHDHYIANHPPIMARFPGILEIEILTRLDWRDHLPWQRVHHMQRNRVAFESPEALTAALHSPVRHEMRADLACFPAFEGGNFHYPFRTEVVPSTR</sequence>
<dbReference type="AlphaFoldDB" id="A0A2T5UYN1"/>
<dbReference type="InterPro" id="IPR011008">
    <property type="entry name" value="Dimeric_a/b-barrel"/>
</dbReference>
<dbReference type="EMBL" id="QAYG01000011">
    <property type="protein sequence ID" value="PTW56602.1"/>
    <property type="molecule type" value="Genomic_DNA"/>
</dbReference>
<organism evidence="1 2">
    <name type="scientific">Breoghania corrubedonensis</name>
    <dbReference type="NCBI Taxonomy" id="665038"/>
    <lineage>
        <taxon>Bacteria</taxon>
        <taxon>Pseudomonadati</taxon>
        <taxon>Pseudomonadota</taxon>
        <taxon>Alphaproteobacteria</taxon>
        <taxon>Hyphomicrobiales</taxon>
        <taxon>Stappiaceae</taxon>
        <taxon>Breoghania</taxon>
    </lineage>
</organism>
<dbReference type="SUPFAM" id="SSF54909">
    <property type="entry name" value="Dimeric alpha+beta barrel"/>
    <property type="match status" value="1"/>
</dbReference>
<name>A0A2T5UYN1_9HYPH</name>
<keyword evidence="2" id="KW-1185">Reference proteome</keyword>
<protein>
    <recommendedName>
        <fullName evidence="3">EthD domain-containing protein</fullName>
    </recommendedName>
</protein>
<dbReference type="Gene3D" id="3.30.70.100">
    <property type="match status" value="1"/>
</dbReference>
<evidence type="ECO:0008006" key="3">
    <source>
        <dbReference type="Google" id="ProtNLM"/>
    </source>
</evidence>
<accession>A0A2T5UYN1</accession>
<gene>
    <name evidence="1" type="ORF">C8N35_11165</name>
</gene>
<evidence type="ECO:0000313" key="1">
    <source>
        <dbReference type="EMBL" id="PTW56602.1"/>
    </source>
</evidence>
<dbReference type="Proteomes" id="UP000244081">
    <property type="component" value="Unassembled WGS sequence"/>
</dbReference>